<evidence type="ECO:0000256" key="10">
    <source>
        <dbReference type="SAM" id="SignalP"/>
    </source>
</evidence>
<dbReference type="Proteomes" id="UP000285146">
    <property type="component" value="Unassembled WGS sequence"/>
</dbReference>
<dbReference type="SUPFAM" id="SSF52743">
    <property type="entry name" value="Subtilisin-like"/>
    <property type="match status" value="1"/>
</dbReference>
<feature type="chain" id="PRO_5019386152" description="Peptidase S53 domain-containing protein" evidence="10">
    <location>
        <begin position="22"/>
        <end position="678"/>
    </location>
</feature>
<feature type="active site" description="Charge relay system" evidence="8">
    <location>
        <position position="318"/>
    </location>
</feature>
<evidence type="ECO:0000256" key="7">
    <source>
        <dbReference type="ARBA" id="ARBA00023145"/>
    </source>
</evidence>
<gene>
    <name evidence="12" type="ORF">VPNG_02137</name>
</gene>
<evidence type="ECO:0000313" key="13">
    <source>
        <dbReference type="Proteomes" id="UP000285146"/>
    </source>
</evidence>
<dbReference type="Gene3D" id="3.40.50.200">
    <property type="entry name" value="Peptidase S8/S53 domain"/>
    <property type="match status" value="1"/>
</dbReference>
<feature type="binding site" evidence="8">
    <location>
        <position position="657"/>
    </location>
    <ligand>
        <name>Ca(2+)</name>
        <dbReference type="ChEBI" id="CHEBI:29108"/>
    </ligand>
</feature>
<keyword evidence="4 8" id="KW-0378">Hydrolase</keyword>
<dbReference type="SMART" id="SM00944">
    <property type="entry name" value="Pro-kuma_activ"/>
    <property type="match status" value="1"/>
</dbReference>
<keyword evidence="3 8" id="KW-0479">Metal-binding</keyword>
<evidence type="ECO:0000259" key="11">
    <source>
        <dbReference type="PROSITE" id="PS51695"/>
    </source>
</evidence>
<feature type="binding site" evidence="8">
    <location>
        <position position="637"/>
    </location>
    <ligand>
        <name>Ca(2+)</name>
        <dbReference type="ChEBI" id="CHEBI:29108"/>
    </ligand>
</feature>
<evidence type="ECO:0000256" key="4">
    <source>
        <dbReference type="ARBA" id="ARBA00022801"/>
    </source>
</evidence>
<evidence type="ECO:0000256" key="2">
    <source>
        <dbReference type="ARBA" id="ARBA00022670"/>
    </source>
</evidence>
<dbReference type="InParanoid" id="A0A423XHB2"/>
<dbReference type="CDD" id="cd04056">
    <property type="entry name" value="Peptidases_S53"/>
    <property type="match status" value="1"/>
</dbReference>
<dbReference type="GO" id="GO:0005576">
    <property type="term" value="C:extracellular region"/>
    <property type="evidence" value="ECO:0007669"/>
    <property type="project" value="UniProtKB-SubCell"/>
</dbReference>
<sequence length="678" mass="73702">MHLNAVSIVHLAVALAGTAVALTVPHNHVVHERRHLPHPHINKRMESTAVLPVRVGLKQNAAALEAAEEWLMDVSHPSSPKYGQHWTQEEVIAAFSPPEETVETVASWLMQSGIARERITHSGNKAWLAFDATVEEAERLLHTEYFHDGIEDDRGSMVGCNEYHLPKHVQEHVDYVTPGLKGTMLDLRSPVVRKRSGAYGRGGAKGKGGSRRRPASSRRKPMPDLSASANSSELANCDEVITPACIRALYNFTAPSADATVSSNNSLGIFEEDDFYAQEDLDLFFSTYATNIPNGTHPTLDSIDGADAPVAAEDAGGESDLDFELAYPIIYPQTIDLYQTDDLYYASGGNGSQVGIFNTFLDALDGSYCTYSAYGETGDDPTLDPVYPDPNGYEGQLECGVYTSTNVISVSYGVYENDLPYYYQRRQCNEYLKLGLQGTSIFFASGDTGVGGYPYGTYGYGEYYGCLGPDDNVFAPTQPNSCPWLTNVGGTKVYPGKTVWEPESAVYDNEGDFNFSSGGGFSNIFPIPSYQKEAVATFFEDHEPPYPYYYDGNYLNATNGGIYNRNGRGIPDVAANGDNIASYSDAEYYLSGGTSASSPIFASLINRIVEERIAAGKGPLGFINPVLYKHPEVLNDITNGTNPGCGTEGFSAVEGWDPVTGLGTPNYPKLLDLFLSLP</sequence>
<protein>
    <recommendedName>
        <fullName evidence="11">Peptidase S53 domain-containing protein</fullName>
    </recommendedName>
</protein>
<feature type="active site" description="Charge relay system" evidence="8">
    <location>
        <position position="322"/>
    </location>
</feature>
<feature type="compositionally biased region" description="Basic residues" evidence="9">
    <location>
        <begin position="208"/>
        <end position="220"/>
    </location>
</feature>
<feature type="signal peptide" evidence="10">
    <location>
        <begin position="1"/>
        <end position="21"/>
    </location>
</feature>
<comment type="cofactor">
    <cofactor evidence="8">
        <name>Ca(2+)</name>
        <dbReference type="ChEBI" id="CHEBI:29108"/>
    </cofactor>
    <text evidence="8">Binds 1 Ca(2+) ion per subunit.</text>
</comment>
<evidence type="ECO:0000256" key="5">
    <source>
        <dbReference type="ARBA" id="ARBA00022825"/>
    </source>
</evidence>
<accession>A0A423XHB2</accession>
<evidence type="ECO:0000256" key="1">
    <source>
        <dbReference type="ARBA" id="ARBA00004239"/>
    </source>
</evidence>
<dbReference type="SUPFAM" id="SSF54897">
    <property type="entry name" value="Protease propeptides/inhibitors"/>
    <property type="match status" value="1"/>
</dbReference>
<dbReference type="InterPro" id="IPR036852">
    <property type="entry name" value="Peptidase_S8/S53_dom_sf"/>
</dbReference>
<dbReference type="PROSITE" id="PS51695">
    <property type="entry name" value="SEDOLISIN"/>
    <property type="match status" value="1"/>
</dbReference>
<dbReference type="STRING" id="1230097.A0A423XHB2"/>
<dbReference type="InterPro" id="IPR050819">
    <property type="entry name" value="Tripeptidyl-peptidase_I"/>
</dbReference>
<dbReference type="PANTHER" id="PTHR14218:SF19">
    <property type="entry name" value="SERINE PROTEASE AORO, PUTATIVE (AFU_ORTHOLOGUE AFUA_6G10250)-RELATED"/>
    <property type="match status" value="1"/>
</dbReference>
<keyword evidence="13" id="KW-1185">Reference proteome</keyword>
<dbReference type="InterPro" id="IPR015366">
    <property type="entry name" value="S53_propep"/>
</dbReference>
<feature type="binding site" evidence="8">
    <location>
        <position position="655"/>
    </location>
    <ligand>
        <name>Ca(2+)</name>
        <dbReference type="ChEBI" id="CHEBI:29108"/>
    </ligand>
</feature>
<dbReference type="EMBL" id="LKEB01000008">
    <property type="protein sequence ID" value="ROW15712.1"/>
    <property type="molecule type" value="Genomic_DNA"/>
</dbReference>
<feature type="domain" description="Peptidase S53" evidence="11">
    <location>
        <begin position="240"/>
        <end position="677"/>
    </location>
</feature>
<keyword evidence="6 8" id="KW-0106">Calcium</keyword>
<keyword evidence="5 8" id="KW-0720">Serine protease</keyword>
<evidence type="ECO:0000256" key="6">
    <source>
        <dbReference type="ARBA" id="ARBA00022837"/>
    </source>
</evidence>
<evidence type="ECO:0000256" key="8">
    <source>
        <dbReference type="PROSITE-ProRule" id="PRU01032"/>
    </source>
</evidence>
<dbReference type="GO" id="GO:0004252">
    <property type="term" value="F:serine-type endopeptidase activity"/>
    <property type="evidence" value="ECO:0007669"/>
    <property type="project" value="UniProtKB-UniRule"/>
</dbReference>
<comment type="caution">
    <text evidence="12">The sequence shown here is derived from an EMBL/GenBank/DDBJ whole genome shotgun (WGS) entry which is preliminary data.</text>
</comment>
<feature type="region of interest" description="Disordered" evidence="9">
    <location>
        <begin position="196"/>
        <end position="230"/>
    </location>
</feature>
<dbReference type="GO" id="GO:0006508">
    <property type="term" value="P:proteolysis"/>
    <property type="evidence" value="ECO:0007669"/>
    <property type="project" value="UniProtKB-KW"/>
</dbReference>
<proteinExistence type="predicted"/>
<dbReference type="GO" id="GO:0008240">
    <property type="term" value="F:tripeptidyl-peptidase activity"/>
    <property type="evidence" value="ECO:0007669"/>
    <property type="project" value="TreeGrafter"/>
</dbReference>
<reference evidence="12 13" key="1">
    <citation type="submission" date="2015-09" db="EMBL/GenBank/DDBJ databases">
        <title>Host preference determinants of Valsa canker pathogens revealed by comparative genomics.</title>
        <authorList>
            <person name="Yin Z."/>
            <person name="Huang L."/>
        </authorList>
    </citation>
    <scope>NUCLEOTIDE SEQUENCE [LARGE SCALE GENOMIC DNA]</scope>
    <source>
        <strain evidence="12 13">SXYLt</strain>
    </source>
</reference>
<organism evidence="12 13">
    <name type="scientific">Cytospora leucostoma</name>
    <dbReference type="NCBI Taxonomy" id="1230097"/>
    <lineage>
        <taxon>Eukaryota</taxon>
        <taxon>Fungi</taxon>
        <taxon>Dikarya</taxon>
        <taxon>Ascomycota</taxon>
        <taxon>Pezizomycotina</taxon>
        <taxon>Sordariomycetes</taxon>
        <taxon>Sordariomycetidae</taxon>
        <taxon>Diaporthales</taxon>
        <taxon>Cytosporaceae</taxon>
        <taxon>Cytospora</taxon>
    </lineage>
</organism>
<dbReference type="PANTHER" id="PTHR14218">
    <property type="entry name" value="PROTEASE S8 TRIPEPTIDYL PEPTIDASE I CLN2"/>
    <property type="match status" value="1"/>
</dbReference>
<feature type="binding site" evidence="8">
    <location>
        <position position="636"/>
    </location>
    <ligand>
        <name>Ca(2+)</name>
        <dbReference type="ChEBI" id="CHEBI:29108"/>
    </ligand>
</feature>
<evidence type="ECO:0000313" key="12">
    <source>
        <dbReference type="EMBL" id="ROW15712.1"/>
    </source>
</evidence>
<evidence type="ECO:0000256" key="3">
    <source>
        <dbReference type="ARBA" id="ARBA00022723"/>
    </source>
</evidence>
<dbReference type="GO" id="GO:0046872">
    <property type="term" value="F:metal ion binding"/>
    <property type="evidence" value="ECO:0007669"/>
    <property type="project" value="UniProtKB-UniRule"/>
</dbReference>
<feature type="active site" description="Charge relay system" evidence="8">
    <location>
        <position position="595"/>
    </location>
</feature>
<dbReference type="AlphaFoldDB" id="A0A423XHB2"/>
<comment type="subcellular location">
    <subcellularLocation>
        <location evidence="1">Secreted</location>
        <location evidence="1">Extracellular space</location>
    </subcellularLocation>
</comment>
<keyword evidence="10" id="KW-0732">Signal</keyword>
<dbReference type="CDD" id="cd11377">
    <property type="entry name" value="Pro-peptidase_S53"/>
    <property type="match status" value="1"/>
</dbReference>
<name>A0A423XHB2_9PEZI</name>
<dbReference type="Pfam" id="PF09286">
    <property type="entry name" value="Pro-kuma_activ"/>
    <property type="match status" value="1"/>
</dbReference>
<dbReference type="InterPro" id="IPR030400">
    <property type="entry name" value="Sedolisin_dom"/>
</dbReference>
<dbReference type="OrthoDB" id="409122at2759"/>
<evidence type="ECO:0000256" key="9">
    <source>
        <dbReference type="SAM" id="MobiDB-lite"/>
    </source>
</evidence>
<keyword evidence="2 8" id="KW-0645">Protease</keyword>
<keyword evidence="7" id="KW-0865">Zymogen</keyword>